<accession>A0A4D7JYJ3</accession>
<dbReference type="AlphaFoldDB" id="A0A4D7JYJ3"/>
<name>A0A4D7JYJ3_9BACT</name>
<keyword evidence="2" id="KW-1185">Reference proteome</keyword>
<proteinExistence type="predicted"/>
<organism evidence="1 2">
    <name type="scientific">Mangrovivirga cuniculi</name>
    <dbReference type="NCBI Taxonomy" id="2715131"/>
    <lineage>
        <taxon>Bacteria</taxon>
        <taxon>Pseudomonadati</taxon>
        <taxon>Bacteroidota</taxon>
        <taxon>Cytophagia</taxon>
        <taxon>Cytophagales</taxon>
        <taxon>Mangrovivirgaceae</taxon>
        <taxon>Mangrovivirga</taxon>
    </lineage>
</organism>
<evidence type="ECO:0000313" key="1">
    <source>
        <dbReference type="EMBL" id="QCK15765.1"/>
    </source>
</evidence>
<dbReference type="EMBL" id="CP028923">
    <property type="protein sequence ID" value="QCK15765.1"/>
    <property type="molecule type" value="Genomic_DNA"/>
</dbReference>
<protein>
    <submittedName>
        <fullName evidence="1">Uncharacterized protein</fullName>
    </submittedName>
</protein>
<reference evidence="1 2" key="1">
    <citation type="submission" date="2018-04" db="EMBL/GenBank/DDBJ databases">
        <title>Complete genome uncultured novel isolate.</title>
        <authorList>
            <person name="Merlino G."/>
        </authorList>
    </citation>
    <scope>NUCLEOTIDE SEQUENCE [LARGE SCALE GENOMIC DNA]</scope>
    <source>
        <strain evidence="2">R1DC9</strain>
    </source>
</reference>
<sequence length="134" mass="13876">MGAEVGNNVSDLTGSYGLSNSIMVTRATAGTLDGGPFNFDIDGTPDMVSGITVSDNFDLANTGYVITDDQGNILGLPPTMDDLEGVDFDAAGVGVCLIWRITYSEGLTGLETGQNAADLEGTFSLSNSITVNRN</sequence>
<dbReference type="Proteomes" id="UP000298616">
    <property type="component" value="Chromosome"/>
</dbReference>
<dbReference type="KEGG" id="fpf:DCC35_13935"/>
<evidence type="ECO:0000313" key="2">
    <source>
        <dbReference type="Proteomes" id="UP000298616"/>
    </source>
</evidence>
<gene>
    <name evidence="1" type="ORF">DCC35_13935</name>
</gene>